<dbReference type="PANTHER" id="PTHR35128:SF1">
    <property type="entry name" value="SECRETION-REGULATING GUANINE NUCLEOTIDE EXCHANGE FACTOR"/>
    <property type="match status" value="1"/>
</dbReference>
<evidence type="ECO:0000313" key="3">
    <source>
        <dbReference type="Proteomes" id="UP001153076"/>
    </source>
</evidence>
<accession>A0A9Q1JRZ4</accession>
<keyword evidence="1" id="KW-0472">Membrane</keyword>
<keyword evidence="1" id="KW-0812">Transmembrane</keyword>
<dbReference type="SUPFAM" id="SSF53474">
    <property type="entry name" value="alpha/beta-Hydrolases"/>
    <property type="match status" value="1"/>
</dbReference>
<gene>
    <name evidence="2" type="ORF">Cgig2_021757</name>
</gene>
<dbReference type="Proteomes" id="UP001153076">
    <property type="component" value="Unassembled WGS sequence"/>
</dbReference>
<dbReference type="OrthoDB" id="10022521at2759"/>
<evidence type="ECO:0000256" key="1">
    <source>
        <dbReference type="SAM" id="Phobius"/>
    </source>
</evidence>
<organism evidence="2 3">
    <name type="scientific">Carnegiea gigantea</name>
    <dbReference type="NCBI Taxonomy" id="171969"/>
    <lineage>
        <taxon>Eukaryota</taxon>
        <taxon>Viridiplantae</taxon>
        <taxon>Streptophyta</taxon>
        <taxon>Embryophyta</taxon>
        <taxon>Tracheophyta</taxon>
        <taxon>Spermatophyta</taxon>
        <taxon>Magnoliopsida</taxon>
        <taxon>eudicotyledons</taxon>
        <taxon>Gunneridae</taxon>
        <taxon>Pentapetalae</taxon>
        <taxon>Caryophyllales</taxon>
        <taxon>Cactineae</taxon>
        <taxon>Cactaceae</taxon>
        <taxon>Cactoideae</taxon>
        <taxon>Echinocereeae</taxon>
        <taxon>Carnegiea</taxon>
    </lineage>
</organism>
<dbReference type="EMBL" id="JAKOGI010000845">
    <property type="protein sequence ID" value="KAJ8429922.1"/>
    <property type="molecule type" value="Genomic_DNA"/>
</dbReference>
<reference evidence="2" key="1">
    <citation type="submission" date="2022-04" db="EMBL/GenBank/DDBJ databases">
        <title>Carnegiea gigantea Genome sequencing and assembly v2.</title>
        <authorList>
            <person name="Copetti D."/>
            <person name="Sanderson M.J."/>
            <person name="Burquez A."/>
            <person name="Wojciechowski M.F."/>
        </authorList>
    </citation>
    <scope>NUCLEOTIDE SEQUENCE</scope>
    <source>
        <strain evidence="2">SGP5-SGP5p</strain>
        <tissue evidence="2">Aerial part</tissue>
    </source>
</reference>
<evidence type="ECO:0000313" key="2">
    <source>
        <dbReference type="EMBL" id="KAJ8429922.1"/>
    </source>
</evidence>
<name>A0A9Q1JRZ4_9CARY</name>
<protein>
    <submittedName>
        <fullName evidence="2">Uncharacterized protein</fullName>
    </submittedName>
</protein>
<feature type="transmembrane region" description="Helical" evidence="1">
    <location>
        <begin position="20"/>
        <end position="42"/>
    </location>
</feature>
<dbReference type="PANTHER" id="PTHR35128">
    <property type="entry name" value="SECRETION-REGULATING GUANINE NUCLEOTIDE EXCHANGE FACTOR"/>
    <property type="match status" value="1"/>
</dbReference>
<comment type="caution">
    <text evidence="2">The sequence shown here is derived from an EMBL/GenBank/DDBJ whole genome shotgun (WGS) entry which is preliminary data.</text>
</comment>
<keyword evidence="1" id="KW-1133">Transmembrane helix</keyword>
<sequence length="327" mass="36895">MLIKTNQSPFLRRAAQNFRLSVLVITLGLVVAVTLLSSHHAVERPVTERGHTHASETLGFAKFPKPTVEIVNGTEIIWETPDDPKAVLFVAHGCGGSPRNFWVRCLTCPKCVGLPEESKIVLDALAHKYAVLVVSSTKPCWTYGQETIRVSDIIRWWLEKNGLVQVPLVGLGASSGGLYDQMDSIPSGYPPTLFVHMPKDFERAIKVDSHIKILRKAGVEVEEIKCMEIPLTTNWLAERVPGLDRKMSSKLFEAFLEKGYIDPNGYMKNDGRVTPWREVLKENNIALPFMPPVRQYIQEELNLAYGYHEMTSLQSNEIFQWLDSHIK</sequence>
<keyword evidence="3" id="KW-1185">Reference proteome</keyword>
<dbReference type="AlphaFoldDB" id="A0A9Q1JRZ4"/>
<dbReference type="InterPro" id="IPR029058">
    <property type="entry name" value="AB_hydrolase_fold"/>
</dbReference>
<proteinExistence type="predicted"/>